<feature type="transmembrane region" description="Helical" evidence="5">
    <location>
        <begin position="553"/>
        <end position="574"/>
    </location>
</feature>
<evidence type="ECO:0000256" key="2">
    <source>
        <dbReference type="ARBA" id="ARBA00022692"/>
    </source>
</evidence>
<keyword evidence="5" id="KW-0489">Methyltransferase</keyword>
<keyword evidence="5" id="KW-0808">Transferase</keyword>
<accession>A0A8H3DTE1</accession>
<dbReference type="GO" id="GO:0005789">
    <property type="term" value="C:endoplasmic reticulum membrane"/>
    <property type="evidence" value="ECO:0007669"/>
    <property type="project" value="UniProtKB-SubCell"/>
</dbReference>
<keyword evidence="3 5" id="KW-1133">Transmembrane helix</keyword>
<dbReference type="Gene3D" id="1.20.120.1630">
    <property type="match status" value="1"/>
</dbReference>
<reference evidence="7" key="1">
    <citation type="submission" date="2021-01" db="EMBL/GenBank/DDBJ databases">
        <authorList>
            <person name="Kaushik A."/>
        </authorList>
    </citation>
    <scope>NUCLEOTIDE SEQUENCE</scope>
    <source>
        <strain evidence="7">AG5</strain>
    </source>
</reference>
<dbReference type="InterPro" id="IPR036812">
    <property type="entry name" value="NAD(P)_OxRdtase_dom_sf"/>
</dbReference>
<dbReference type="SUPFAM" id="SSF51430">
    <property type="entry name" value="NAD(P)-linked oxidoreductase"/>
    <property type="match status" value="1"/>
</dbReference>
<evidence type="ECO:0000313" key="7">
    <source>
        <dbReference type="EMBL" id="CAE7075373.1"/>
    </source>
</evidence>
<dbReference type="Gene3D" id="3.20.20.100">
    <property type="entry name" value="NADP-dependent oxidoreductase domain"/>
    <property type="match status" value="1"/>
</dbReference>
<keyword evidence="2 5" id="KW-0812">Transmembrane</keyword>
<dbReference type="Pfam" id="PF00248">
    <property type="entry name" value="Aldo_ket_red"/>
    <property type="match status" value="1"/>
</dbReference>
<feature type="domain" description="NADP-dependent oxidoreductase" evidence="6">
    <location>
        <begin position="19"/>
        <end position="316"/>
    </location>
</feature>
<comment type="subcellular location">
    <subcellularLocation>
        <location evidence="5">Endoplasmic reticulum membrane</location>
        <topology evidence="5">Multi-pass membrane protein</topology>
    </subcellularLocation>
    <subcellularLocation>
        <location evidence="1">Membrane</location>
        <topology evidence="1">Multi-pass membrane protein</topology>
    </subcellularLocation>
</comment>
<dbReference type="InterPro" id="IPR007269">
    <property type="entry name" value="ICMT_MeTrfase"/>
</dbReference>
<protein>
    <recommendedName>
        <fullName evidence="5">Protein-S-isoprenylcysteine O-methyltransferase</fullName>
        <ecNumber evidence="5">2.1.1.100</ecNumber>
    </recommendedName>
</protein>
<dbReference type="AlphaFoldDB" id="A0A8H3DTE1"/>
<dbReference type="PANTHER" id="PTHR43147">
    <property type="entry name" value="PROTEIN TAS"/>
    <property type="match status" value="1"/>
</dbReference>
<keyword evidence="5" id="KW-0256">Endoplasmic reticulum</keyword>
<dbReference type="GO" id="GO:0004671">
    <property type="term" value="F:protein C-terminal S-isoprenylcysteine carboxyl O-methyltransferase activity"/>
    <property type="evidence" value="ECO:0007669"/>
    <property type="project" value="UniProtKB-EC"/>
</dbReference>
<organism evidence="7 8">
    <name type="scientific">Rhizoctonia solani</name>
    <dbReference type="NCBI Taxonomy" id="456999"/>
    <lineage>
        <taxon>Eukaryota</taxon>
        <taxon>Fungi</taxon>
        <taxon>Dikarya</taxon>
        <taxon>Basidiomycota</taxon>
        <taxon>Agaricomycotina</taxon>
        <taxon>Agaricomycetes</taxon>
        <taxon>Cantharellales</taxon>
        <taxon>Ceratobasidiaceae</taxon>
        <taxon>Rhizoctonia</taxon>
    </lineage>
</organism>
<evidence type="ECO:0000256" key="1">
    <source>
        <dbReference type="ARBA" id="ARBA00004141"/>
    </source>
</evidence>
<dbReference type="PANTHER" id="PTHR43147:SF2">
    <property type="entry name" value="NADP-DEPENDENT OXIDOREDUCTASE DOMAIN-CONTAINING PROTEIN"/>
    <property type="match status" value="1"/>
</dbReference>
<feature type="transmembrane region" description="Helical" evidence="5">
    <location>
        <begin position="439"/>
        <end position="461"/>
    </location>
</feature>
<gene>
    <name evidence="7" type="ORF">RDB_LOCUS19374</name>
</gene>
<keyword evidence="5" id="KW-0949">S-adenosyl-L-methionine</keyword>
<comment type="catalytic activity">
    <reaction evidence="5">
        <text>[protein]-C-terminal S-[(2E,6E)-farnesyl]-L-cysteine + S-adenosyl-L-methionine = [protein]-C-terminal S-[(2E,6E)-farnesyl]-L-cysteine methyl ester + S-adenosyl-L-homocysteine</text>
        <dbReference type="Rhea" id="RHEA:21672"/>
        <dbReference type="Rhea" id="RHEA-COMP:12125"/>
        <dbReference type="Rhea" id="RHEA-COMP:12126"/>
        <dbReference type="ChEBI" id="CHEBI:57856"/>
        <dbReference type="ChEBI" id="CHEBI:59789"/>
        <dbReference type="ChEBI" id="CHEBI:90510"/>
        <dbReference type="ChEBI" id="CHEBI:90511"/>
        <dbReference type="EC" id="2.1.1.100"/>
    </reaction>
</comment>
<name>A0A8H3DTE1_9AGAM</name>
<evidence type="ECO:0000256" key="4">
    <source>
        <dbReference type="ARBA" id="ARBA00023136"/>
    </source>
</evidence>
<keyword evidence="4 5" id="KW-0472">Membrane</keyword>
<evidence type="ECO:0000313" key="8">
    <source>
        <dbReference type="Proteomes" id="UP000663827"/>
    </source>
</evidence>
<dbReference type="CDD" id="cd19101">
    <property type="entry name" value="AKR_unchar"/>
    <property type="match status" value="1"/>
</dbReference>
<dbReference type="Proteomes" id="UP000663827">
    <property type="component" value="Unassembled WGS sequence"/>
</dbReference>
<dbReference type="Pfam" id="PF04140">
    <property type="entry name" value="ICMT"/>
    <property type="match status" value="1"/>
</dbReference>
<comment type="caution">
    <text evidence="7">The sequence shown here is derived from an EMBL/GenBank/DDBJ whole genome shotgun (WGS) entry which is preliminary data.</text>
</comment>
<feature type="transmembrane region" description="Helical" evidence="5">
    <location>
        <begin position="524"/>
        <end position="541"/>
    </location>
</feature>
<dbReference type="GO" id="GO:0032259">
    <property type="term" value="P:methylation"/>
    <property type="evidence" value="ECO:0007669"/>
    <property type="project" value="UniProtKB-KW"/>
</dbReference>
<dbReference type="InterPro" id="IPR023210">
    <property type="entry name" value="NADP_OxRdtase_dom"/>
</dbReference>
<evidence type="ECO:0000256" key="5">
    <source>
        <dbReference type="RuleBase" id="RU362022"/>
    </source>
</evidence>
<evidence type="ECO:0000259" key="6">
    <source>
        <dbReference type="Pfam" id="PF00248"/>
    </source>
</evidence>
<dbReference type="EMBL" id="CAJNJQ010000397">
    <property type="protein sequence ID" value="CAE7075373.1"/>
    <property type="molecule type" value="Genomic_DNA"/>
</dbReference>
<dbReference type="EC" id="2.1.1.100" evidence="5"/>
<sequence length="607" mass="66371">MSTTDLEYTQLGPFRVPRIFNGLWQLSSNAWGVTDGARTREDMTRYVDSGLYAFDMADQYGPAESIFGDFRATYARSETLVAATKWCVFANITPTRDVVEAAVRARLDALQTPAVDLLQTHWGDYTGDYIGAHQELAALQKEGLITALGLCNMDCQRTGEICTALGPGVIVSNQFSLVDQRPLAGMVDVCAKHGLKLLTYGTLCGGFLSDKYLGAPEPDFKSASLTPSQRKYLDVITSIWGTWSLFQDLLRTLRTIGDRHSGASIASIATRWVLDQPSVGAVIVGTRLGVSSHLDDTRKIFALKLTDEDRADIDAVIVTQSMELQQDLVLMVCHRCGASAFVSYEILGASGSVFIESSAQNVFYQPGLPTTSSTMFNDTQTFVETTDAVVHMTPAVAASALLLTTAAYYAHTFIQMPNRKVNDQTSCLGLFATVIGRDFAALQILFELYALLAPCFALPYLPSSRFSYLSPRAVLGALTLIAGGALRAYAHHTMGKNYLFDLRIGQSHSLVTCGPYALVRHPMYLGLGLVHVGWVLLFSPGSNGAFMRTWPALAFGCWVTVALGGTVLFGYVASRAKSEDEMLRGHFGKEWDRWAEKTKYRVVPGVY</sequence>
<proteinExistence type="inferred from homology"/>
<feature type="transmembrane region" description="Helical" evidence="5">
    <location>
        <begin position="473"/>
        <end position="490"/>
    </location>
</feature>
<evidence type="ECO:0000256" key="3">
    <source>
        <dbReference type="ARBA" id="ARBA00022989"/>
    </source>
</evidence>
<comment type="similarity">
    <text evidence="5">Belongs to the class VI-like SAM-binding methyltransferase superfamily. Isoprenylcysteine carboxyl methyltransferase family.</text>
</comment>